<dbReference type="AlphaFoldDB" id="A0A6H1ZC60"/>
<protein>
    <submittedName>
        <fullName evidence="1">Uncharacterized protein</fullName>
    </submittedName>
</protein>
<gene>
    <name evidence="1" type="ORF">TM448A00161_0002</name>
</gene>
<sequence>MFKLLRNPGVLAALSAAGGMVGAANDIRDRDRQSIEKERDYQQQYARQLGVMDYSQQQQQDAGDRSFNRDLAVRNYQTLLKTDPSAAGQAARGLPDQGINQATAQTMENAAASQFLDQQNQRGAWAPKEDPEKEQLRQQLAQMRAAAMQLQERAITALTAGDLGTVKTVLGQLRPIAADEEVADIYLKLSDRLVRAEKEKKEESKVVKNTEQEQQDNITIRARQKEYNRRQAELEKKGESMTATEARGWKTTIEDPEEGSGLVDSEAWANDPFKTELYETIDFLSNEYKRSSDPRQPVMGSAVGRKQIRADSTAAAQRIAPPVPRGQMFAPGADIDIIATPEGRHNIQQNATGGMDTTAAQPAAQPLPVTSGATTAQLGIQSAISNRPSPADIQQWMSRYGTAFRAKTGRVPTEEDAIQALTQNSLR</sequence>
<organism evidence="1">
    <name type="scientific">viral metagenome</name>
    <dbReference type="NCBI Taxonomy" id="1070528"/>
    <lineage>
        <taxon>unclassified sequences</taxon>
        <taxon>metagenomes</taxon>
        <taxon>organismal metagenomes</taxon>
    </lineage>
</organism>
<dbReference type="EMBL" id="MT143982">
    <property type="protein sequence ID" value="QJA44855.1"/>
    <property type="molecule type" value="Genomic_DNA"/>
</dbReference>
<evidence type="ECO:0000313" key="1">
    <source>
        <dbReference type="EMBL" id="QJA44855.1"/>
    </source>
</evidence>
<accession>A0A6H1ZC60</accession>
<reference evidence="1" key="1">
    <citation type="submission" date="2020-03" db="EMBL/GenBank/DDBJ databases">
        <title>The deep terrestrial virosphere.</title>
        <authorList>
            <person name="Holmfeldt K."/>
            <person name="Nilsson E."/>
            <person name="Simone D."/>
            <person name="Lopez-Fernandez M."/>
            <person name="Wu X."/>
            <person name="de Brujin I."/>
            <person name="Lundin D."/>
            <person name="Andersson A."/>
            <person name="Bertilsson S."/>
            <person name="Dopson M."/>
        </authorList>
    </citation>
    <scope>NUCLEOTIDE SEQUENCE</scope>
    <source>
        <strain evidence="1">TM448A00161</strain>
    </source>
</reference>
<proteinExistence type="predicted"/>
<name>A0A6H1ZC60_9ZZZZ</name>